<dbReference type="Pfam" id="PF16916">
    <property type="entry name" value="ZT_dimer"/>
    <property type="match status" value="1"/>
</dbReference>
<dbReference type="Gene3D" id="1.20.1510.10">
    <property type="entry name" value="Cation efflux protein transmembrane domain"/>
    <property type="match status" value="1"/>
</dbReference>
<keyword evidence="3" id="KW-0813">Transport</keyword>
<name>A0A517Y4R4_9BACT</name>
<dbReference type="SUPFAM" id="SSF160240">
    <property type="entry name" value="Cation efflux protein cytoplasmic domain-like"/>
    <property type="match status" value="1"/>
</dbReference>
<sequence>MPHLHAHGNHSHAHGHSHAPANYGRAFAIGVALNLGFVIVEAGFGAWSHSLSLLADAGHNLSDVLGLLLAWGASVLAARLPTQRRTYGLRRSSILAALLNAIILLLAVGGIAWEAVQRLIHPEPVAGGTVMVVAGIGFLVNGFTAWLFMSGHNDLNIRGAFLHMAADAAVSLGVVFAALAMQLTGWLWLDPATSLAIVVVITFGTWGLLRESLDLALDAVPANIHPEKVIAYLQQLPGVVAVHDLHIWGMSTTETALTVHLVKPDATLDDQLLARINRELHDQFGIEHTTIQFELGDADHPCRLAPDDVV</sequence>
<dbReference type="EMBL" id="CP036274">
    <property type="protein sequence ID" value="QDU25234.1"/>
    <property type="molecule type" value="Genomic_DNA"/>
</dbReference>
<evidence type="ECO:0000256" key="4">
    <source>
        <dbReference type="ARBA" id="ARBA00022692"/>
    </source>
</evidence>
<evidence type="ECO:0000256" key="3">
    <source>
        <dbReference type="ARBA" id="ARBA00022448"/>
    </source>
</evidence>
<comment type="similarity">
    <text evidence="2">Belongs to the cation diffusion facilitator (CDF) transporter (TC 2.A.4) family. SLC30A subfamily.</text>
</comment>
<dbReference type="SUPFAM" id="SSF161111">
    <property type="entry name" value="Cation efflux protein transmembrane domain-like"/>
    <property type="match status" value="1"/>
</dbReference>
<dbReference type="PANTHER" id="PTHR11562:SF17">
    <property type="entry name" value="RE54080P-RELATED"/>
    <property type="match status" value="1"/>
</dbReference>
<gene>
    <name evidence="12" type="primary">czcD</name>
    <name evidence="12" type="ORF">ETAA8_02970</name>
</gene>
<protein>
    <submittedName>
        <fullName evidence="12">Cadmium, cobalt and zinc/H(+)-K(+) antiporter</fullName>
    </submittedName>
</protein>
<dbReference type="InterPro" id="IPR058533">
    <property type="entry name" value="Cation_efflux_TM"/>
</dbReference>
<evidence type="ECO:0000256" key="8">
    <source>
        <dbReference type="ARBA" id="ARBA00023136"/>
    </source>
</evidence>
<dbReference type="Pfam" id="PF01545">
    <property type="entry name" value="Cation_efflux"/>
    <property type="match status" value="1"/>
</dbReference>
<keyword evidence="6 9" id="KW-1133">Transmembrane helix</keyword>
<dbReference type="PANTHER" id="PTHR11562">
    <property type="entry name" value="CATION EFFLUX PROTEIN/ ZINC TRANSPORTER"/>
    <property type="match status" value="1"/>
</dbReference>
<dbReference type="GO" id="GO:0005886">
    <property type="term" value="C:plasma membrane"/>
    <property type="evidence" value="ECO:0007669"/>
    <property type="project" value="TreeGrafter"/>
</dbReference>
<evidence type="ECO:0000259" key="11">
    <source>
        <dbReference type="Pfam" id="PF16916"/>
    </source>
</evidence>
<dbReference type="RefSeq" id="WP_145083840.1">
    <property type="nucleotide sequence ID" value="NZ_CP036274.1"/>
</dbReference>
<keyword evidence="5" id="KW-0862">Zinc</keyword>
<feature type="transmembrane region" description="Helical" evidence="9">
    <location>
        <begin position="94"/>
        <end position="113"/>
    </location>
</feature>
<keyword evidence="8 9" id="KW-0472">Membrane</keyword>
<evidence type="ECO:0000256" key="7">
    <source>
        <dbReference type="ARBA" id="ARBA00023065"/>
    </source>
</evidence>
<evidence type="ECO:0000313" key="12">
    <source>
        <dbReference type="EMBL" id="QDU25234.1"/>
    </source>
</evidence>
<feature type="domain" description="Cation efflux protein transmembrane" evidence="10">
    <location>
        <begin position="29"/>
        <end position="214"/>
    </location>
</feature>
<proteinExistence type="inferred from homology"/>
<dbReference type="GO" id="GO:0005385">
    <property type="term" value="F:zinc ion transmembrane transporter activity"/>
    <property type="evidence" value="ECO:0007669"/>
    <property type="project" value="TreeGrafter"/>
</dbReference>
<keyword evidence="13" id="KW-1185">Reference proteome</keyword>
<feature type="transmembrane region" description="Helical" evidence="9">
    <location>
        <begin position="64"/>
        <end position="82"/>
    </location>
</feature>
<keyword evidence="4 9" id="KW-0812">Transmembrane</keyword>
<organism evidence="12 13">
    <name type="scientific">Anatilimnocola aggregata</name>
    <dbReference type="NCBI Taxonomy" id="2528021"/>
    <lineage>
        <taxon>Bacteria</taxon>
        <taxon>Pseudomonadati</taxon>
        <taxon>Planctomycetota</taxon>
        <taxon>Planctomycetia</taxon>
        <taxon>Pirellulales</taxon>
        <taxon>Pirellulaceae</taxon>
        <taxon>Anatilimnocola</taxon>
    </lineage>
</organism>
<feature type="transmembrane region" description="Helical" evidence="9">
    <location>
        <begin position="160"/>
        <end position="180"/>
    </location>
</feature>
<dbReference type="OrthoDB" id="9809646at2"/>
<feature type="transmembrane region" description="Helical" evidence="9">
    <location>
        <begin position="125"/>
        <end position="148"/>
    </location>
</feature>
<reference evidence="12 13" key="1">
    <citation type="submission" date="2019-02" db="EMBL/GenBank/DDBJ databases">
        <title>Deep-cultivation of Planctomycetes and their phenomic and genomic characterization uncovers novel biology.</title>
        <authorList>
            <person name="Wiegand S."/>
            <person name="Jogler M."/>
            <person name="Boedeker C."/>
            <person name="Pinto D."/>
            <person name="Vollmers J."/>
            <person name="Rivas-Marin E."/>
            <person name="Kohn T."/>
            <person name="Peeters S.H."/>
            <person name="Heuer A."/>
            <person name="Rast P."/>
            <person name="Oberbeckmann S."/>
            <person name="Bunk B."/>
            <person name="Jeske O."/>
            <person name="Meyerdierks A."/>
            <person name="Storesund J.E."/>
            <person name="Kallscheuer N."/>
            <person name="Luecker S."/>
            <person name="Lage O.M."/>
            <person name="Pohl T."/>
            <person name="Merkel B.J."/>
            <person name="Hornburger P."/>
            <person name="Mueller R.-W."/>
            <person name="Bruemmer F."/>
            <person name="Labrenz M."/>
            <person name="Spormann A.M."/>
            <person name="Op den Camp H."/>
            <person name="Overmann J."/>
            <person name="Amann R."/>
            <person name="Jetten M.S.M."/>
            <person name="Mascher T."/>
            <person name="Medema M.H."/>
            <person name="Devos D.P."/>
            <person name="Kaster A.-K."/>
            <person name="Ovreas L."/>
            <person name="Rohde M."/>
            <person name="Galperin M.Y."/>
            <person name="Jogler C."/>
        </authorList>
    </citation>
    <scope>NUCLEOTIDE SEQUENCE [LARGE SCALE GENOMIC DNA]</scope>
    <source>
        <strain evidence="12 13">ETA_A8</strain>
    </source>
</reference>
<keyword evidence="7" id="KW-0406">Ion transport</keyword>
<dbReference type="InterPro" id="IPR027469">
    <property type="entry name" value="Cation_efflux_TMD_sf"/>
</dbReference>
<evidence type="ECO:0000256" key="6">
    <source>
        <dbReference type="ARBA" id="ARBA00022989"/>
    </source>
</evidence>
<dbReference type="KEGG" id="aagg:ETAA8_02970"/>
<evidence type="ECO:0000259" key="10">
    <source>
        <dbReference type="Pfam" id="PF01545"/>
    </source>
</evidence>
<dbReference type="InterPro" id="IPR036837">
    <property type="entry name" value="Cation_efflux_CTD_sf"/>
</dbReference>
<accession>A0A517Y4R4</accession>
<feature type="transmembrane region" description="Helical" evidence="9">
    <location>
        <begin position="186"/>
        <end position="209"/>
    </location>
</feature>
<evidence type="ECO:0000256" key="2">
    <source>
        <dbReference type="ARBA" id="ARBA00008873"/>
    </source>
</evidence>
<comment type="subcellular location">
    <subcellularLocation>
        <location evidence="1">Membrane</location>
        <topology evidence="1">Multi-pass membrane protein</topology>
    </subcellularLocation>
</comment>
<dbReference type="Proteomes" id="UP000315017">
    <property type="component" value="Chromosome"/>
</dbReference>
<evidence type="ECO:0000256" key="5">
    <source>
        <dbReference type="ARBA" id="ARBA00022906"/>
    </source>
</evidence>
<dbReference type="InterPro" id="IPR027470">
    <property type="entry name" value="Cation_efflux_CTD"/>
</dbReference>
<evidence type="ECO:0000313" key="13">
    <source>
        <dbReference type="Proteomes" id="UP000315017"/>
    </source>
</evidence>
<feature type="domain" description="Cation efflux protein cytoplasmic" evidence="11">
    <location>
        <begin position="225"/>
        <end position="294"/>
    </location>
</feature>
<dbReference type="InterPro" id="IPR002524">
    <property type="entry name" value="Cation_efflux"/>
</dbReference>
<dbReference type="AlphaFoldDB" id="A0A517Y4R4"/>
<dbReference type="InterPro" id="IPR050681">
    <property type="entry name" value="CDF/SLC30A"/>
</dbReference>
<evidence type="ECO:0000256" key="1">
    <source>
        <dbReference type="ARBA" id="ARBA00004141"/>
    </source>
</evidence>
<keyword evidence="5" id="KW-0864">Zinc transport</keyword>
<evidence type="ECO:0000256" key="9">
    <source>
        <dbReference type="SAM" id="Phobius"/>
    </source>
</evidence>
<dbReference type="NCBIfam" id="TIGR01297">
    <property type="entry name" value="CDF"/>
    <property type="match status" value="1"/>
</dbReference>
<feature type="transmembrane region" description="Helical" evidence="9">
    <location>
        <begin position="26"/>
        <end position="44"/>
    </location>
</feature>